<feature type="region of interest" description="Disordered" evidence="1">
    <location>
        <begin position="336"/>
        <end position="397"/>
    </location>
</feature>
<protein>
    <recommendedName>
        <fullName evidence="4">Pal1 cell morphology protein</fullName>
    </recommendedName>
</protein>
<dbReference type="Proteomes" id="UP000005220">
    <property type="component" value="Chromosome 5"/>
</dbReference>
<feature type="compositionally biased region" description="Basic and acidic residues" evidence="1">
    <location>
        <begin position="107"/>
        <end position="126"/>
    </location>
</feature>
<keyword evidence="3" id="KW-1185">Reference proteome</keyword>
<dbReference type="GeneID" id="13883376"/>
<dbReference type="InParanoid" id="H2AW10"/>
<dbReference type="PANTHER" id="PTHR28307">
    <property type="entry name" value="PROTEIN PAL1"/>
    <property type="match status" value="1"/>
</dbReference>
<dbReference type="FunCoup" id="H2AW10">
    <property type="interactions" value="197"/>
</dbReference>
<dbReference type="GO" id="GO:0005737">
    <property type="term" value="C:cytoplasm"/>
    <property type="evidence" value="ECO:0007669"/>
    <property type="project" value="TreeGrafter"/>
</dbReference>
<feature type="compositionally biased region" description="Polar residues" evidence="1">
    <location>
        <begin position="90"/>
        <end position="106"/>
    </location>
</feature>
<dbReference type="PANTHER" id="PTHR28307:SF2">
    <property type="entry name" value="PROTEIN PAL1"/>
    <property type="match status" value="1"/>
</dbReference>
<evidence type="ECO:0008006" key="4">
    <source>
        <dbReference type="Google" id="ProtNLM"/>
    </source>
</evidence>
<feature type="compositionally biased region" description="Polar residues" evidence="1">
    <location>
        <begin position="348"/>
        <end position="382"/>
    </location>
</feature>
<dbReference type="Pfam" id="PF08316">
    <property type="entry name" value="Pal1"/>
    <property type="match status" value="1"/>
</dbReference>
<proteinExistence type="predicted"/>
<dbReference type="AlphaFoldDB" id="H2AW10"/>
<evidence type="ECO:0000256" key="1">
    <source>
        <dbReference type="SAM" id="MobiDB-lite"/>
    </source>
</evidence>
<gene>
    <name evidence="2" type="primary">KAFR0E04090</name>
    <name evidence="2" type="ORF">KAFR_0E04090</name>
</gene>
<reference evidence="2 3" key="1">
    <citation type="journal article" date="2011" name="Proc. Natl. Acad. Sci. U.S.A.">
        <title>Evolutionary erosion of yeast sex chromosomes by mating-type switching accidents.</title>
        <authorList>
            <person name="Gordon J.L."/>
            <person name="Armisen D."/>
            <person name="Proux-Wera E."/>
            <person name="Oheigeartaigh S.S."/>
            <person name="Byrne K.P."/>
            <person name="Wolfe K.H."/>
        </authorList>
    </citation>
    <scope>NUCLEOTIDE SEQUENCE [LARGE SCALE GENOMIC DNA]</scope>
    <source>
        <strain evidence="3">ATCC 22294 / BCRC 22015 / CBS 2517 / CECT 1963 / NBRC 1671 / NRRL Y-8276</strain>
    </source>
</reference>
<feature type="compositionally biased region" description="Basic residues" evidence="1">
    <location>
        <begin position="158"/>
        <end position="180"/>
    </location>
</feature>
<dbReference type="OrthoDB" id="5352132at2759"/>
<feature type="compositionally biased region" description="Basic and acidic residues" evidence="1">
    <location>
        <begin position="141"/>
        <end position="157"/>
    </location>
</feature>
<dbReference type="RefSeq" id="XP_003957695.1">
    <property type="nucleotide sequence ID" value="XM_003957646.1"/>
</dbReference>
<sequence length="432" mass="48504">MTGKVQYQNGRPFSTTNPFRNVTAMELDGSTEDEQFKQWAQNMHRDLARDPSFRQESPVSRRSFRSSTPPTPKHVSTNPFLDDADLERVPNTTNNVSPQRPKQYSTAREEKDRLREKYYENDDGHNDTNVNQDQPPSYDEIVPKNKDKSKYPGEKGSSRHSSRRHHNSPSQHRHEHRSSRYHSSSTSSSNRKDKEKKKTKPPKNVDTIDKLDVTGLFGGSFHHDGPFDACTPHRNKNIKAAPVLAFPVNGPNSTIGGAPTVKKFAISEVFGVHSVDDEDDAIYENKNKKKNVLRKNVGEVKQVDVKNKEVVHGPETGGLGSSTFLDGTPAVGHTLQRGKTVSYKPRPHTNSLGSAGIQRNMTINSGPSTRQRYDSAGSSNRSRMNREPSSGLDYDDEEEDIYLGVRIDPNAKKESTGNKFLRRVKSLKVGRK</sequence>
<dbReference type="STRING" id="1071382.H2AW10"/>
<feature type="compositionally biased region" description="Basic and acidic residues" evidence="1">
    <location>
        <begin position="43"/>
        <end position="53"/>
    </location>
</feature>
<accession>H2AW10</accession>
<evidence type="ECO:0000313" key="2">
    <source>
        <dbReference type="EMBL" id="CCF58560.1"/>
    </source>
</evidence>
<feature type="compositionally biased region" description="Low complexity" evidence="1">
    <location>
        <begin position="57"/>
        <end position="68"/>
    </location>
</feature>
<evidence type="ECO:0000313" key="3">
    <source>
        <dbReference type="Proteomes" id="UP000005220"/>
    </source>
</evidence>
<dbReference type="KEGG" id="kaf:KAFR_0E04090"/>
<feature type="region of interest" description="Disordered" evidence="1">
    <location>
        <begin position="42"/>
        <end position="207"/>
    </location>
</feature>
<dbReference type="InterPro" id="IPR013226">
    <property type="entry name" value="Pal1"/>
</dbReference>
<dbReference type="HOGENOM" id="CLU_041195_1_0_1"/>
<dbReference type="eggNOG" id="ENOG502QPHY">
    <property type="taxonomic scope" value="Eukaryota"/>
</dbReference>
<name>H2AW10_KAZAF</name>
<dbReference type="EMBL" id="HE650825">
    <property type="protein sequence ID" value="CCF58560.1"/>
    <property type="molecule type" value="Genomic_DNA"/>
</dbReference>
<organism evidence="2 3">
    <name type="scientific">Kazachstania africana (strain ATCC 22294 / BCRC 22015 / CBS 2517 / CECT 1963 / NBRC 1671 / NRRL Y-8276)</name>
    <name type="common">Yeast</name>
    <name type="synonym">Kluyveromyces africanus</name>
    <dbReference type="NCBI Taxonomy" id="1071382"/>
    <lineage>
        <taxon>Eukaryota</taxon>
        <taxon>Fungi</taxon>
        <taxon>Dikarya</taxon>
        <taxon>Ascomycota</taxon>
        <taxon>Saccharomycotina</taxon>
        <taxon>Saccharomycetes</taxon>
        <taxon>Saccharomycetales</taxon>
        <taxon>Saccharomycetaceae</taxon>
        <taxon>Kazachstania</taxon>
    </lineage>
</organism>